<protein>
    <submittedName>
        <fullName evidence="1">DNA-directed RNA polymerase III subunit</fullName>
    </submittedName>
</protein>
<dbReference type="Proteomes" id="UP001558632">
    <property type="component" value="Unassembled WGS sequence"/>
</dbReference>
<sequence length="94" mass="11508">MESCHFVERWFRETNFNAGYLQASKLVVESVCSKANFIMKLQMIQKAFINDKEELCLTVRFLFKFVNTFLYIQRLNCYTTEFTSNYWHYYYYSL</sequence>
<evidence type="ECO:0000313" key="2">
    <source>
        <dbReference type="Proteomes" id="UP001558632"/>
    </source>
</evidence>
<keyword evidence="1" id="KW-0240">DNA-directed RNA polymerase</keyword>
<gene>
    <name evidence="1" type="ORF">TSPI_06378</name>
</gene>
<organism evidence="1 2">
    <name type="scientific">Trichinella spiralis</name>
    <name type="common">Trichina worm</name>
    <dbReference type="NCBI Taxonomy" id="6334"/>
    <lineage>
        <taxon>Eukaryota</taxon>
        <taxon>Metazoa</taxon>
        <taxon>Ecdysozoa</taxon>
        <taxon>Nematoda</taxon>
        <taxon>Enoplea</taxon>
        <taxon>Dorylaimia</taxon>
        <taxon>Trichinellida</taxon>
        <taxon>Trichinellidae</taxon>
        <taxon>Trichinella</taxon>
    </lineage>
</organism>
<reference evidence="1 2" key="1">
    <citation type="submission" date="2024-07" db="EMBL/GenBank/DDBJ databases">
        <title>Enhanced genomic and transcriptomic resources for Trichinella pseudospiralis and T. spiralis underpin the discovery of pronounced molecular differences between stages and species.</title>
        <authorList>
            <person name="Pasi K.K."/>
            <person name="La Rosa G."/>
            <person name="Gomez-Morales M.A."/>
            <person name="Tosini F."/>
            <person name="Sumanam S."/>
            <person name="Young N.D."/>
            <person name="Chang B.C."/>
            <person name="Robin G.B."/>
        </authorList>
    </citation>
    <scope>NUCLEOTIDE SEQUENCE [LARGE SCALE GENOMIC DNA]</scope>
    <source>
        <strain evidence="1">ISS534</strain>
    </source>
</reference>
<accession>A0ABR3KVG6</accession>
<keyword evidence="2" id="KW-1185">Reference proteome</keyword>
<dbReference type="EMBL" id="JBEUSY010000132">
    <property type="protein sequence ID" value="KAL1244603.1"/>
    <property type="molecule type" value="Genomic_DNA"/>
</dbReference>
<proteinExistence type="predicted"/>
<comment type="caution">
    <text evidence="1">The sequence shown here is derived from an EMBL/GenBank/DDBJ whole genome shotgun (WGS) entry which is preliminary data.</text>
</comment>
<dbReference type="GO" id="GO:0000428">
    <property type="term" value="C:DNA-directed RNA polymerase complex"/>
    <property type="evidence" value="ECO:0007669"/>
    <property type="project" value="UniProtKB-KW"/>
</dbReference>
<evidence type="ECO:0000313" key="1">
    <source>
        <dbReference type="EMBL" id="KAL1244603.1"/>
    </source>
</evidence>
<name>A0ABR3KVG6_TRISP</name>
<keyword evidence="1" id="KW-0804">Transcription</keyword>